<dbReference type="InterPro" id="IPR025874">
    <property type="entry name" value="DZR"/>
</dbReference>
<feature type="compositionally biased region" description="Basic and acidic residues" evidence="1">
    <location>
        <begin position="64"/>
        <end position="82"/>
    </location>
</feature>
<gene>
    <name evidence="3" type="ORF">SAMN05443661_11137</name>
</gene>
<proteinExistence type="predicted"/>
<dbReference type="Pfam" id="PF12773">
    <property type="entry name" value="DZR"/>
    <property type="match status" value="1"/>
</dbReference>
<dbReference type="RefSeq" id="WP_005579654.1">
    <property type="nucleotide sequence ID" value="NZ_FORO01000011.1"/>
</dbReference>
<accession>A0A1I3MUT1</accession>
<dbReference type="AlphaFoldDB" id="A0A1I3MUT1"/>
<sequence>MSKITFRADDDLVEALESLELSKSEAMRQALRAYIDERPERKMGGSSTAVDDVVRERVDELIEKRLREERRRGHAPADDGPRSRGAVRAEQPQDVTVSISLEGESLRTDTPDSVSERTRETNADRERRGEDRARRGQPEGTTCGQCGEHVADDHVYCPNCGEKASRRLFCDCGDELRSDWAFCPSCGRRTPSADVLEPDVQRD</sequence>
<dbReference type="Proteomes" id="UP000182829">
    <property type="component" value="Unassembled WGS sequence"/>
</dbReference>
<evidence type="ECO:0000313" key="3">
    <source>
        <dbReference type="EMBL" id="SFJ00709.1"/>
    </source>
</evidence>
<dbReference type="OMA" id="SDWAFCP"/>
<dbReference type="GO" id="GO:0006355">
    <property type="term" value="P:regulation of DNA-templated transcription"/>
    <property type="evidence" value="ECO:0007669"/>
    <property type="project" value="InterPro"/>
</dbReference>
<evidence type="ECO:0000256" key="1">
    <source>
        <dbReference type="SAM" id="MobiDB-lite"/>
    </source>
</evidence>
<dbReference type="EMBL" id="FORO01000011">
    <property type="protein sequence ID" value="SFJ00709.1"/>
    <property type="molecule type" value="Genomic_DNA"/>
</dbReference>
<feature type="region of interest" description="Disordered" evidence="1">
    <location>
        <begin position="64"/>
        <end position="141"/>
    </location>
</feature>
<dbReference type="OrthoDB" id="11143at2157"/>
<protein>
    <submittedName>
        <fullName evidence="3">Ribbon-helix-helix protein, copG family</fullName>
    </submittedName>
</protein>
<organism evidence="3 4">
    <name type="scientific">Natronobacterium gregoryi</name>
    <dbReference type="NCBI Taxonomy" id="44930"/>
    <lineage>
        <taxon>Archaea</taxon>
        <taxon>Methanobacteriati</taxon>
        <taxon>Methanobacteriota</taxon>
        <taxon>Stenosarchaea group</taxon>
        <taxon>Halobacteria</taxon>
        <taxon>Halobacteriales</taxon>
        <taxon>Natrialbaceae</taxon>
        <taxon>Natronobacterium</taxon>
    </lineage>
</organism>
<evidence type="ECO:0000259" key="2">
    <source>
        <dbReference type="Pfam" id="PF12773"/>
    </source>
</evidence>
<evidence type="ECO:0000313" key="4">
    <source>
        <dbReference type="Proteomes" id="UP000182829"/>
    </source>
</evidence>
<feature type="domain" description="DZANK-type" evidence="2">
    <location>
        <begin position="143"/>
        <end position="187"/>
    </location>
</feature>
<dbReference type="GeneID" id="14208375"/>
<reference evidence="3 4" key="1">
    <citation type="submission" date="2016-10" db="EMBL/GenBank/DDBJ databases">
        <authorList>
            <person name="de Groot N.N."/>
        </authorList>
    </citation>
    <scope>NUCLEOTIDE SEQUENCE [LARGE SCALE GENOMIC DNA]</scope>
    <source>
        <strain evidence="3 4">SP2</strain>
    </source>
</reference>
<name>A0A1I3MUT1_9EURY</name>
<feature type="compositionally biased region" description="Basic and acidic residues" evidence="1">
    <location>
        <begin position="104"/>
        <end position="137"/>
    </location>
</feature>